<comment type="caution">
    <text evidence="1">The sequence shown here is derived from an EMBL/GenBank/DDBJ whole genome shotgun (WGS) entry which is preliminary data.</text>
</comment>
<accession>A0ACC0X5Y2</accession>
<protein>
    <submittedName>
        <fullName evidence="1">Uncharacterized protein</fullName>
    </submittedName>
</protein>
<evidence type="ECO:0000313" key="1">
    <source>
        <dbReference type="EMBL" id="KAJ0010838.1"/>
    </source>
</evidence>
<gene>
    <name evidence="1" type="ORF">Pint_33455</name>
</gene>
<dbReference type="Proteomes" id="UP001163603">
    <property type="component" value="Chromosome 14"/>
</dbReference>
<keyword evidence="2" id="KW-1185">Reference proteome</keyword>
<organism evidence="1 2">
    <name type="scientific">Pistacia integerrima</name>
    <dbReference type="NCBI Taxonomy" id="434235"/>
    <lineage>
        <taxon>Eukaryota</taxon>
        <taxon>Viridiplantae</taxon>
        <taxon>Streptophyta</taxon>
        <taxon>Embryophyta</taxon>
        <taxon>Tracheophyta</taxon>
        <taxon>Spermatophyta</taxon>
        <taxon>Magnoliopsida</taxon>
        <taxon>eudicotyledons</taxon>
        <taxon>Gunneridae</taxon>
        <taxon>Pentapetalae</taxon>
        <taxon>rosids</taxon>
        <taxon>malvids</taxon>
        <taxon>Sapindales</taxon>
        <taxon>Anacardiaceae</taxon>
        <taxon>Pistacia</taxon>
    </lineage>
</organism>
<evidence type="ECO:0000313" key="2">
    <source>
        <dbReference type="Proteomes" id="UP001163603"/>
    </source>
</evidence>
<sequence>MQFYFHASMNRKNGQFTSSKDSYNTDVVNSNRSNGAAPESVLRRCQHCGVSQQFTPAMRRGPAGPRTLCNACGLMWANKGTLRDLTKGGRTSSYENELETQSDVKPSTMEVENSYANQDEQGSLDEMKPVAMQPENHLLTPNGQLNNEQYLLERDDTNHLPIEVENSLMNLDEEQDLQDTVDELADASGSDFEIPSHFNAQVDVDGSNLVTDWPET</sequence>
<dbReference type="EMBL" id="CM047749">
    <property type="protein sequence ID" value="KAJ0010838.1"/>
    <property type="molecule type" value="Genomic_DNA"/>
</dbReference>
<proteinExistence type="predicted"/>
<reference evidence="2" key="1">
    <citation type="journal article" date="2023" name="G3 (Bethesda)">
        <title>Genome assembly and association tests identify interacting loci associated with vigor, precocity, and sex in interspecific pistachio rootstocks.</title>
        <authorList>
            <person name="Palmer W."/>
            <person name="Jacygrad E."/>
            <person name="Sagayaradj S."/>
            <person name="Cavanaugh K."/>
            <person name="Han R."/>
            <person name="Bertier L."/>
            <person name="Beede B."/>
            <person name="Kafkas S."/>
            <person name="Golino D."/>
            <person name="Preece J."/>
            <person name="Michelmore R."/>
        </authorList>
    </citation>
    <scope>NUCLEOTIDE SEQUENCE [LARGE SCALE GENOMIC DNA]</scope>
</reference>
<name>A0ACC0X5Y2_9ROSI</name>